<organism evidence="2 3">
    <name type="scientific">Candidatus Brocadia carolinensis</name>
    <dbReference type="NCBI Taxonomy" id="1004156"/>
    <lineage>
        <taxon>Bacteria</taxon>
        <taxon>Pseudomonadati</taxon>
        <taxon>Planctomycetota</taxon>
        <taxon>Candidatus Brocadiia</taxon>
        <taxon>Candidatus Brocadiales</taxon>
        <taxon>Candidatus Brocadiaceae</taxon>
        <taxon>Candidatus Brocadia</taxon>
    </lineage>
</organism>
<sequence>MNSKYRSALFGMMSKYTDERGIALIATLAIVAIIALASGIAVITTNMDIKISSNYKSSVQALYAAQAGIEEARNRLRGSSLASNYAGDPSASPNENWSAYILTLNAWQTSDDPNYSNSYTNYIPQYSPFNHTNTTIVVNSLQTASSYWVKIRHKREFDAEQAGHTITSRHYNDNDGSTATHTAGVRGNIIYYGYEDPLAPTIAVQFTSSTPPPKYKPVEIITAYGISGGSLKIIEIEVVHHPGPPILAPLYSKYSVEINGSSATVSGNDTCSTNPPIPPAYVLNPPDGRHKRHSQLNWFSIIATNWTNRCGYYGIY</sequence>
<keyword evidence="1" id="KW-0812">Transmembrane</keyword>
<evidence type="ECO:0008006" key="4">
    <source>
        <dbReference type="Google" id="ProtNLM"/>
    </source>
</evidence>
<protein>
    <recommendedName>
        <fullName evidence="4">Type 4 fimbrial biogenesis protein PilX N-terminal domain-containing protein</fullName>
    </recommendedName>
</protein>
<comment type="caution">
    <text evidence="2">The sequence shown here is derived from an EMBL/GenBank/DDBJ whole genome shotgun (WGS) entry which is preliminary data.</text>
</comment>
<proteinExistence type="predicted"/>
<feature type="transmembrane region" description="Helical" evidence="1">
    <location>
        <begin position="21"/>
        <end position="43"/>
    </location>
</feature>
<name>A0A1V4AXE9_9BACT</name>
<evidence type="ECO:0000256" key="1">
    <source>
        <dbReference type="SAM" id="Phobius"/>
    </source>
</evidence>
<keyword evidence="1" id="KW-0472">Membrane</keyword>
<reference evidence="2 3" key="1">
    <citation type="journal article" date="2017" name="Water Res.">
        <title>Discovery and metagenomic analysis of an anammox bacterial enrichment related to Candidatus "Brocadia caroliniensis" in a full-scale glycerol-fed nitritation-denitritation separate centrate treatment process.</title>
        <authorList>
            <person name="Park H."/>
            <person name="Brotto A.C."/>
            <person name="van Loosdrecht M.C."/>
            <person name="Chandran K."/>
        </authorList>
    </citation>
    <scope>NUCLEOTIDE SEQUENCE [LARGE SCALE GENOMIC DNA]</scope>
    <source>
        <strain evidence="2">26THWARD</strain>
    </source>
</reference>
<evidence type="ECO:0000313" key="3">
    <source>
        <dbReference type="Proteomes" id="UP000189681"/>
    </source>
</evidence>
<dbReference type="STRING" id="1004156.AYP45_01400"/>
<keyword evidence="1" id="KW-1133">Transmembrane helix</keyword>
<evidence type="ECO:0000313" key="2">
    <source>
        <dbReference type="EMBL" id="OOP57813.1"/>
    </source>
</evidence>
<gene>
    <name evidence="2" type="ORF">AYP45_01400</name>
</gene>
<dbReference type="Proteomes" id="UP000189681">
    <property type="component" value="Unassembled WGS sequence"/>
</dbReference>
<dbReference type="AlphaFoldDB" id="A0A1V4AXE9"/>
<accession>A0A1V4AXE9</accession>
<dbReference type="EMBL" id="AYTS01000013">
    <property type="protein sequence ID" value="OOP57813.1"/>
    <property type="molecule type" value="Genomic_DNA"/>
</dbReference>